<reference evidence="2 3" key="1">
    <citation type="submission" date="2018-10" db="EMBL/GenBank/DDBJ databases">
        <title>Genome assembly for a Yunnan-Guizhou Plateau 3E fish, Anabarilius grahami (Regan), and its evolutionary and genetic applications.</title>
        <authorList>
            <person name="Jiang W."/>
        </authorList>
    </citation>
    <scope>NUCLEOTIDE SEQUENCE [LARGE SCALE GENOMIC DNA]</scope>
    <source>
        <strain evidence="2">AG-KIZ</strain>
        <tissue evidence="2">Muscle</tissue>
    </source>
</reference>
<comment type="caution">
    <text evidence="2">The sequence shown here is derived from an EMBL/GenBank/DDBJ whole genome shotgun (WGS) entry which is preliminary data.</text>
</comment>
<dbReference type="Proteomes" id="UP000281406">
    <property type="component" value="Unassembled WGS sequence"/>
</dbReference>
<protein>
    <submittedName>
        <fullName evidence="2">Uncharacterized protein</fullName>
    </submittedName>
</protein>
<evidence type="ECO:0000256" key="1">
    <source>
        <dbReference type="SAM" id="MobiDB-lite"/>
    </source>
</evidence>
<feature type="region of interest" description="Disordered" evidence="1">
    <location>
        <begin position="31"/>
        <end position="68"/>
    </location>
</feature>
<keyword evidence="3" id="KW-1185">Reference proteome</keyword>
<dbReference type="AlphaFoldDB" id="A0A3N0YCY5"/>
<accession>A0A3N0YCY5</accession>
<proteinExistence type="predicted"/>
<name>A0A3N0YCY5_ANAGA</name>
<sequence length="89" mass="9792">MTAQHRCTAYGDKARKYSCRNSDDFTSLLADLRLKPSPPGRSLPGKKLSPPSKRLPQRTAELADKEAASQAARFRLPASLSPVAIRRTL</sequence>
<dbReference type="EMBL" id="RJVU01046922">
    <property type="protein sequence ID" value="ROL44083.1"/>
    <property type="molecule type" value="Genomic_DNA"/>
</dbReference>
<organism evidence="2 3">
    <name type="scientific">Anabarilius grahami</name>
    <name type="common">Kanglang fish</name>
    <name type="synonym">Barilius grahami</name>
    <dbReference type="NCBI Taxonomy" id="495550"/>
    <lineage>
        <taxon>Eukaryota</taxon>
        <taxon>Metazoa</taxon>
        <taxon>Chordata</taxon>
        <taxon>Craniata</taxon>
        <taxon>Vertebrata</taxon>
        <taxon>Euteleostomi</taxon>
        <taxon>Actinopterygii</taxon>
        <taxon>Neopterygii</taxon>
        <taxon>Teleostei</taxon>
        <taxon>Ostariophysi</taxon>
        <taxon>Cypriniformes</taxon>
        <taxon>Xenocyprididae</taxon>
        <taxon>Xenocypridinae</taxon>
        <taxon>Xenocypridinae incertae sedis</taxon>
        <taxon>Anabarilius</taxon>
    </lineage>
</organism>
<evidence type="ECO:0000313" key="3">
    <source>
        <dbReference type="Proteomes" id="UP000281406"/>
    </source>
</evidence>
<evidence type="ECO:0000313" key="2">
    <source>
        <dbReference type="EMBL" id="ROL44083.1"/>
    </source>
</evidence>
<gene>
    <name evidence="2" type="ORF">DPX16_0163</name>
</gene>